<name>A0A6G6GP82_9FLAO</name>
<dbReference type="RefSeq" id="WP_164680293.1">
    <property type="nucleotide sequence ID" value="NZ_CP049057.1"/>
</dbReference>
<evidence type="ECO:0000256" key="3">
    <source>
        <dbReference type="ARBA" id="ARBA00022898"/>
    </source>
</evidence>
<dbReference type="Proteomes" id="UP000505306">
    <property type="component" value="Chromosome"/>
</dbReference>
<evidence type="ECO:0000256" key="2">
    <source>
        <dbReference type="ARBA" id="ARBA00008639"/>
    </source>
</evidence>
<keyword evidence="3 5" id="KW-0663">Pyridoxal phosphate</keyword>
<evidence type="ECO:0000256" key="5">
    <source>
        <dbReference type="PIRSR" id="PIRSR006278-2"/>
    </source>
</evidence>
<evidence type="ECO:0000313" key="8">
    <source>
        <dbReference type="Proteomes" id="UP000505306"/>
    </source>
</evidence>
<dbReference type="EMBL" id="CP049057">
    <property type="protein sequence ID" value="QIE60280.1"/>
    <property type="molecule type" value="Genomic_DNA"/>
</dbReference>
<dbReference type="InterPro" id="IPR036052">
    <property type="entry name" value="TrpB-like_PALP_sf"/>
</dbReference>
<proteinExistence type="inferred from homology"/>
<dbReference type="SUPFAM" id="SSF53686">
    <property type="entry name" value="Tryptophan synthase beta subunit-like PLP-dependent enzymes"/>
    <property type="match status" value="1"/>
</dbReference>
<comment type="similarity">
    <text evidence="2">Belongs to the ACC deaminase/D-cysteine desulfhydrase family.</text>
</comment>
<evidence type="ECO:0000313" key="7">
    <source>
        <dbReference type="EMBL" id="QIE60280.1"/>
    </source>
</evidence>
<gene>
    <name evidence="7" type="ORF">G5B37_12120</name>
</gene>
<dbReference type="AlphaFoldDB" id="A0A6G6GP82"/>
<dbReference type="GO" id="GO:0019148">
    <property type="term" value="F:D-cysteine desulfhydrase activity"/>
    <property type="evidence" value="ECO:0007669"/>
    <property type="project" value="TreeGrafter"/>
</dbReference>
<evidence type="ECO:0000259" key="6">
    <source>
        <dbReference type="Pfam" id="PF00291"/>
    </source>
</evidence>
<protein>
    <submittedName>
        <fullName evidence="7">1-aminocyclopropane-1-carboxylate deaminase/D-cysteine desulfhydrase</fullName>
    </submittedName>
</protein>
<evidence type="ECO:0000256" key="1">
    <source>
        <dbReference type="ARBA" id="ARBA00001933"/>
    </source>
</evidence>
<feature type="domain" description="Tryptophan synthase beta chain-like PALP" evidence="6">
    <location>
        <begin position="23"/>
        <end position="288"/>
    </location>
</feature>
<dbReference type="InterPro" id="IPR027278">
    <property type="entry name" value="ACCD_DCysDesulf"/>
</dbReference>
<evidence type="ECO:0000256" key="4">
    <source>
        <dbReference type="PIRSR" id="PIRSR006278-1"/>
    </source>
</evidence>
<feature type="active site" description="Nucleophile" evidence="4">
    <location>
        <position position="72"/>
    </location>
</feature>
<feature type="modified residue" description="N6-(pyridoxal phosphate)lysine" evidence="5">
    <location>
        <position position="45"/>
    </location>
</feature>
<dbReference type="PANTHER" id="PTHR43780">
    <property type="entry name" value="1-AMINOCYCLOPROPANE-1-CARBOXYLATE DEAMINASE-RELATED"/>
    <property type="match status" value="1"/>
</dbReference>
<dbReference type="PANTHER" id="PTHR43780:SF2">
    <property type="entry name" value="1-AMINOCYCLOPROPANE-1-CARBOXYLATE DEAMINASE-RELATED"/>
    <property type="match status" value="1"/>
</dbReference>
<accession>A0A6G6GP82</accession>
<dbReference type="InterPro" id="IPR001926">
    <property type="entry name" value="TrpB-like_PALP"/>
</dbReference>
<dbReference type="KEGG" id="mgel:G5B37_12120"/>
<keyword evidence="8" id="KW-1185">Reference proteome</keyword>
<sequence>MMNVSFNSLIPSENVSILAKELQNISGELVLKREDLLHPAISGNKFRKLKYNLQEAFILKRDTIVTFGGAFSNHIAAVAAAGKMTGLATVGYIRGEELENSYTYNTTLKYAAEHGMTLRFISREQYRHKDSEQFLEEISAQFPNAYILPEGGTNTLAVKGCEEILTPADSGFDYICTAVGTGGTLAGLIKASENTQHVIGYSALKGTFQKKVIATHTSKTNFTLKDTYCFGGYAKIDSELIRFMNNFKQETGILLDPVYTAKMLFGIFADLKKGVFPENSRILAIHTGGIQGISGMNKLLKKRSLPQIET</sequence>
<organism evidence="7 8">
    <name type="scientific">Rasiella rasia</name>
    <dbReference type="NCBI Taxonomy" id="2744027"/>
    <lineage>
        <taxon>Bacteria</taxon>
        <taxon>Pseudomonadati</taxon>
        <taxon>Bacteroidota</taxon>
        <taxon>Flavobacteriia</taxon>
        <taxon>Flavobacteriales</taxon>
        <taxon>Flavobacteriaceae</taxon>
        <taxon>Rasiella</taxon>
    </lineage>
</organism>
<comment type="cofactor">
    <cofactor evidence="1">
        <name>pyridoxal 5'-phosphate</name>
        <dbReference type="ChEBI" id="CHEBI:597326"/>
    </cofactor>
</comment>
<dbReference type="Pfam" id="PF00291">
    <property type="entry name" value="PALP"/>
    <property type="match status" value="1"/>
</dbReference>
<reference evidence="7 8" key="1">
    <citation type="submission" date="2020-02" db="EMBL/GenBank/DDBJ databases">
        <title>Complete genome sequence of Flavobacteriaceae bacterium.</title>
        <authorList>
            <person name="Kim S.-J."/>
            <person name="Kim Y.-S."/>
            <person name="Kim K.-H."/>
        </authorList>
    </citation>
    <scope>NUCLEOTIDE SEQUENCE [LARGE SCALE GENOMIC DNA]</scope>
    <source>
        <strain evidence="7 8">RR4-40</strain>
    </source>
</reference>
<dbReference type="PIRSF" id="PIRSF006278">
    <property type="entry name" value="ACCD_DCysDesulf"/>
    <property type="match status" value="1"/>
</dbReference>
<dbReference type="Gene3D" id="3.40.50.1100">
    <property type="match status" value="2"/>
</dbReference>